<dbReference type="GO" id="GO:0008460">
    <property type="term" value="F:dTDP-glucose 4,6-dehydratase activity"/>
    <property type="evidence" value="ECO:0007669"/>
    <property type="project" value="UniProtKB-EC"/>
</dbReference>
<evidence type="ECO:0000256" key="6">
    <source>
        <dbReference type="ARBA" id="ARBA00023027"/>
    </source>
</evidence>
<evidence type="ECO:0000256" key="3">
    <source>
        <dbReference type="ARBA" id="ARBA00008178"/>
    </source>
</evidence>
<dbReference type="EC" id="4.2.1.46" evidence="4 8"/>
<gene>
    <name evidence="10" type="primary">rfbB</name>
    <name evidence="10" type="ORF">ACFQWG_02800</name>
</gene>
<evidence type="ECO:0000259" key="9">
    <source>
        <dbReference type="Pfam" id="PF16363"/>
    </source>
</evidence>
<dbReference type="InterPro" id="IPR016040">
    <property type="entry name" value="NAD(P)-bd_dom"/>
</dbReference>
<dbReference type="InterPro" id="IPR005888">
    <property type="entry name" value="dTDP_Gluc_deHydtase"/>
</dbReference>
<dbReference type="InterPro" id="IPR036291">
    <property type="entry name" value="NAD(P)-bd_dom_sf"/>
</dbReference>
<dbReference type="Pfam" id="PF16363">
    <property type="entry name" value="GDP_Man_Dehyd"/>
    <property type="match status" value="1"/>
</dbReference>
<keyword evidence="6" id="KW-0520">NAD</keyword>
<feature type="domain" description="NAD(P)-binding" evidence="9">
    <location>
        <begin position="5"/>
        <end position="306"/>
    </location>
</feature>
<reference evidence="11" key="1">
    <citation type="journal article" date="2019" name="Int. J. Syst. Evol. Microbiol.">
        <title>The Global Catalogue of Microorganisms (GCM) 10K type strain sequencing project: providing services to taxonomists for standard genome sequencing and annotation.</title>
        <authorList>
            <consortium name="The Broad Institute Genomics Platform"/>
            <consortium name="The Broad Institute Genome Sequencing Center for Infectious Disease"/>
            <person name="Wu L."/>
            <person name="Ma J."/>
        </authorList>
    </citation>
    <scope>NUCLEOTIDE SEQUENCE [LARGE SCALE GENOMIC DNA]</scope>
    <source>
        <strain evidence="11">CCUG 56698</strain>
    </source>
</reference>
<dbReference type="CDD" id="cd05246">
    <property type="entry name" value="dTDP_GD_SDR_e"/>
    <property type="match status" value="1"/>
</dbReference>
<comment type="cofactor">
    <cofactor evidence="2 8">
        <name>NAD(+)</name>
        <dbReference type="ChEBI" id="CHEBI:57540"/>
    </cofactor>
</comment>
<keyword evidence="7 8" id="KW-0456">Lyase</keyword>
<evidence type="ECO:0000256" key="2">
    <source>
        <dbReference type="ARBA" id="ARBA00001911"/>
    </source>
</evidence>
<dbReference type="EMBL" id="JBHTEF010000001">
    <property type="protein sequence ID" value="MFC7580150.1"/>
    <property type="molecule type" value="Genomic_DNA"/>
</dbReference>
<dbReference type="RefSeq" id="WP_380971892.1">
    <property type="nucleotide sequence ID" value="NZ_JBHTEF010000001.1"/>
</dbReference>
<organism evidence="10 11">
    <name type="scientific">Schaalia naturae</name>
    <dbReference type="NCBI Taxonomy" id="635203"/>
    <lineage>
        <taxon>Bacteria</taxon>
        <taxon>Bacillati</taxon>
        <taxon>Actinomycetota</taxon>
        <taxon>Actinomycetes</taxon>
        <taxon>Actinomycetales</taxon>
        <taxon>Actinomycetaceae</taxon>
        <taxon>Schaalia</taxon>
    </lineage>
</organism>
<dbReference type="Gene3D" id="3.40.50.720">
    <property type="entry name" value="NAD(P)-binding Rossmann-like Domain"/>
    <property type="match status" value="1"/>
</dbReference>
<evidence type="ECO:0000256" key="7">
    <source>
        <dbReference type="ARBA" id="ARBA00023239"/>
    </source>
</evidence>
<dbReference type="PANTHER" id="PTHR43000">
    <property type="entry name" value="DTDP-D-GLUCOSE 4,6-DEHYDRATASE-RELATED"/>
    <property type="match status" value="1"/>
</dbReference>
<comment type="similarity">
    <text evidence="3 8">Belongs to the NAD(P)-dependent epimerase/dehydratase family. dTDP-glucose dehydratase subfamily.</text>
</comment>
<name>A0ABW2SJ54_9ACTO</name>
<keyword evidence="11" id="KW-1185">Reference proteome</keyword>
<accession>A0ABW2SJ54</accession>
<comment type="caution">
    <text evidence="10">The sequence shown here is derived from an EMBL/GenBank/DDBJ whole genome shotgun (WGS) entry which is preliminary data.</text>
</comment>
<evidence type="ECO:0000313" key="10">
    <source>
        <dbReference type="EMBL" id="MFC7580150.1"/>
    </source>
</evidence>
<sequence length="335" mass="37535">MRIVVTGGAGFIGANFVHMLLEDHSDVDVVVLDKFTYAGNRGSLTDVSEDEARRLSVVEGDIVDADLVDGIVSGADAVVHFAAESHNDNSLNDPSPFIQSNLVGTYTLLEAVRRHRTRYHHISTDEVYGDLALDDPAKFTPATAYNPSSPYSSTKAGSDLLVRAWVRSFGIEATISNCSNNYGPYQHIEKFIPRMITNRLRGVRPRLYGDGLNVRDWIHVHDHNTAVWDILTKGRIGETYLIGADGETSNREVVEVLNELMGYPADDFDHVADRAGHDRRYAIDATKLREELGWKPRFTDFRSGLEHTIDWYEANERWWAPQKAEVEAKYAAKGQ</sequence>
<comment type="catalytic activity">
    <reaction evidence="1 8">
        <text>dTDP-alpha-D-glucose = dTDP-4-dehydro-6-deoxy-alpha-D-glucose + H2O</text>
        <dbReference type="Rhea" id="RHEA:17221"/>
        <dbReference type="ChEBI" id="CHEBI:15377"/>
        <dbReference type="ChEBI" id="CHEBI:57477"/>
        <dbReference type="ChEBI" id="CHEBI:57649"/>
        <dbReference type="EC" id="4.2.1.46"/>
    </reaction>
</comment>
<protein>
    <recommendedName>
        <fullName evidence="5 8">dTDP-glucose 4,6-dehydratase</fullName>
        <ecNumber evidence="4 8">4.2.1.46</ecNumber>
    </recommendedName>
</protein>
<evidence type="ECO:0000256" key="5">
    <source>
        <dbReference type="ARBA" id="ARBA00016977"/>
    </source>
</evidence>
<dbReference type="SUPFAM" id="SSF51735">
    <property type="entry name" value="NAD(P)-binding Rossmann-fold domains"/>
    <property type="match status" value="1"/>
</dbReference>
<evidence type="ECO:0000256" key="4">
    <source>
        <dbReference type="ARBA" id="ARBA00011990"/>
    </source>
</evidence>
<evidence type="ECO:0000256" key="1">
    <source>
        <dbReference type="ARBA" id="ARBA00001539"/>
    </source>
</evidence>
<proteinExistence type="inferred from homology"/>
<dbReference type="NCBIfam" id="TIGR01181">
    <property type="entry name" value="dTDP_gluc_dehyt"/>
    <property type="match status" value="1"/>
</dbReference>
<dbReference type="Proteomes" id="UP001596527">
    <property type="component" value="Unassembled WGS sequence"/>
</dbReference>
<evidence type="ECO:0000313" key="11">
    <source>
        <dbReference type="Proteomes" id="UP001596527"/>
    </source>
</evidence>
<dbReference type="Gene3D" id="3.90.25.10">
    <property type="entry name" value="UDP-galactose 4-epimerase, domain 1"/>
    <property type="match status" value="1"/>
</dbReference>
<evidence type="ECO:0000256" key="8">
    <source>
        <dbReference type="RuleBase" id="RU004473"/>
    </source>
</evidence>